<dbReference type="PANTHER" id="PTHR44196">
    <property type="entry name" value="DEHYDROGENASE/REDUCTASE SDR FAMILY MEMBER 7B"/>
    <property type="match status" value="1"/>
</dbReference>
<dbReference type="Gene3D" id="3.40.50.720">
    <property type="entry name" value="NAD(P)-binding Rossmann-like Domain"/>
    <property type="match status" value="1"/>
</dbReference>
<dbReference type="InterPro" id="IPR002347">
    <property type="entry name" value="SDR_fam"/>
</dbReference>
<dbReference type="SUPFAM" id="SSF51735">
    <property type="entry name" value="NAD(P)-binding Rossmann-fold domains"/>
    <property type="match status" value="1"/>
</dbReference>
<dbReference type="PANTHER" id="PTHR44196:SF1">
    <property type="entry name" value="DEHYDROGENASE_REDUCTASE SDR FAMILY MEMBER 7B"/>
    <property type="match status" value="1"/>
</dbReference>
<dbReference type="GO" id="GO:0016491">
    <property type="term" value="F:oxidoreductase activity"/>
    <property type="evidence" value="ECO:0007669"/>
    <property type="project" value="UniProtKB-KW"/>
</dbReference>
<dbReference type="Pfam" id="PF00106">
    <property type="entry name" value="adh_short"/>
    <property type="match status" value="1"/>
</dbReference>
<proteinExistence type="inferred from homology"/>
<reference evidence="3" key="1">
    <citation type="submission" date="2022-06" db="EMBL/GenBank/DDBJ databases">
        <title>Isolation and Genomics of Futiania mangrovii gen. nov., sp. nov., a Rare and Metabolically-versatile member in the Class Alphaproteobacteria.</title>
        <authorList>
            <person name="Liu L."/>
            <person name="Huang W.-C."/>
            <person name="Pan J."/>
            <person name="Li J."/>
            <person name="Huang Y."/>
            <person name="Du H."/>
            <person name="Liu Y."/>
            <person name="Li M."/>
        </authorList>
    </citation>
    <scope>NUCLEOTIDE SEQUENCE</scope>
    <source>
        <strain evidence="3">FT118</strain>
    </source>
</reference>
<sequence>MSNILIVGATSAIAEAYARIHAERGDRLFVAGRDEDKLARVAADLAARGAAGVDTAAFDAGDPASLAALVEGAVAALGHIDVALIAHGSLPDQQACEASADAARAELETNALSVIDLLTRLAPVFEAQAMGAIAVIGSVAGDRGRKSNYVYGAAKGAVAIFLQGLRHRMASKGVRVVTIKPGFVDTPMTAAFENKGALWASPTTIAAGIDRAVAKGKAEAYLPWFWWPIMAIIRNVPERIFVRTNL</sequence>
<name>A0A9J6PB47_9PROT</name>
<dbReference type="PRINTS" id="PR00081">
    <property type="entry name" value="GDHRDH"/>
</dbReference>
<protein>
    <submittedName>
        <fullName evidence="3">SDR family oxidoreductase</fullName>
    </submittedName>
</protein>
<organism evidence="3 4">
    <name type="scientific">Futiania mangrovi</name>
    <dbReference type="NCBI Taxonomy" id="2959716"/>
    <lineage>
        <taxon>Bacteria</taxon>
        <taxon>Pseudomonadati</taxon>
        <taxon>Pseudomonadota</taxon>
        <taxon>Alphaproteobacteria</taxon>
        <taxon>Futianiales</taxon>
        <taxon>Futianiaceae</taxon>
        <taxon>Futiania</taxon>
    </lineage>
</organism>
<dbReference type="EMBL" id="JAMZFT010000002">
    <property type="protein sequence ID" value="MCP1336381.1"/>
    <property type="molecule type" value="Genomic_DNA"/>
</dbReference>
<evidence type="ECO:0000313" key="3">
    <source>
        <dbReference type="EMBL" id="MCP1336381.1"/>
    </source>
</evidence>
<keyword evidence="4" id="KW-1185">Reference proteome</keyword>
<dbReference type="PROSITE" id="PS00061">
    <property type="entry name" value="ADH_SHORT"/>
    <property type="match status" value="1"/>
</dbReference>
<dbReference type="AlphaFoldDB" id="A0A9J6PB47"/>
<dbReference type="RefSeq" id="WP_269332342.1">
    <property type="nucleotide sequence ID" value="NZ_JAMZFT010000002.1"/>
</dbReference>
<dbReference type="InterPro" id="IPR020904">
    <property type="entry name" value="Sc_DH/Rdtase_CS"/>
</dbReference>
<evidence type="ECO:0000313" key="4">
    <source>
        <dbReference type="Proteomes" id="UP001055804"/>
    </source>
</evidence>
<accession>A0A9J6PB47</accession>
<comment type="caution">
    <text evidence="3">The sequence shown here is derived from an EMBL/GenBank/DDBJ whole genome shotgun (WGS) entry which is preliminary data.</text>
</comment>
<dbReference type="GO" id="GO:0016020">
    <property type="term" value="C:membrane"/>
    <property type="evidence" value="ECO:0007669"/>
    <property type="project" value="TreeGrafter"/>
</dbReference>
<evidence type="ECO:0000256" key="2">
    <source>
        <dbReference type="ARBA" id="ARBA00023002"/>
    </source>
</evidence>
<dbReference type="Proteomes" id="UP001055804">
    <property type="component" value="Unassembled WGS sequence"/>
</dbReference>
<dbReference type="NCBIfam" id="NF005489">
    <property type="entry name" value="PRK07102.1"/>
    <property type="match status" value="1"/>
</dbReference>
<gene>
    <name evidence="3" type="ORF">NJQ99_08190</name>
</gene>
<keyword evidence="2" id="KW-0560">Oxidoreductase</keyword>
<dbReference type="InterPro" id="IPR036291">
    <property type="entry name" value="NAD(P)-bd_dom_sf"/>
</dbReference>
<comment type="similarity">
    <text evidence="1">Belongs to the short-chain dehydrogenases/reductases (SDR) family.</text>
</comment>
<evidence type="ECO:0000256" key="1">
    <source>
        <dbReference type="ARBA" id="ARBA00006484"/>
    </source>
</evidence>